<dbReference type="PANTHER" id="PTHR43103">
    <property type="entry name" value="NUCLEOSIDE-DIPHOSPHATE-SUGAR EPIMERASE"/>
    <property type="match status" value="1"/>
</dbReference>
<dbReference type="AlphaFoldDB" id="A0A554VEM1"/>
<evidence type="ECO:0000313" key="7">
    <source>
        <dbReference type="Proteomes" id="UP000318833"/>
    </source>
</evidence>
<keyword evidence="3" id="KW-0119">Carbohydrate metabolism</keyword>
<protein>
    <submittedName>
        <fullName evidence="6">ADP-glyceromanno-heptose 6-epimerase</fullName>
        <ecNumber evidence="6">5.1.3.20</ecNumber>
    </submittedName>
</protein>
<comment type="caution">
    <text evidence="6">The sequence shown here is derived from an EMBL/GenBank/DDBJ whole genome shotgun (WGS) entry which is preliminary data.</text>
</comment>
<evidence type="ECO:0000256" key="4">
    <source>
        <dbReference type="SAM" id="Phobius"/>
    </source>
</evidence>
<feature type="domain" description="NAD-dependent epimerase/dehydratase" evidence="5">
    <location>
        <begin position="13"/>
        <end position="257"/>
    </location>
</feature>
<keyword evidence="2 6" id="KW-0413">Isomerase</keyword>
<dbReference type="EC" id="5.1.3.20" evidence="6"/>
<dbReference type="EMBL" id="VLNR01000059">
    <property type="protein sequence ID" value="TSE05542.1"/>
    <property type="molecule type" value="Genomic_DNA"/>
</dbReference>
<evidence type="ECO:0000256" key="3">
    <source>
        <dbReference type="ARBA" id="ARBA00023277"/>
    </source>
</evidence>
<evidence type="ECO:0000313" key="6">
    <source>
        <dbReference type="EMBL" id="TSE05542.1"/>
    </source>
</evidence>
<dbReference type="GO" id="GO:0050661">
    <property type="term" value="F:NADP binding"/>
    <property type="evidence" value="ECO:0007669"/>
    <property type="project" value="InterPro"/>
</dbReference>
<keyword evidence="1" id="KW-0521">NADP</keyword>
<name>A0A554VEM1_9FLAO</name>
<keyword evidence="4" id="KW-1133">Transmembrane helix</keyword>
<evidence type="ECO:0000256" key="2">
    <source>
        <dbReference type="ARBA" id="ARBA00023235"/>
    </source>
</evidence>
<keyword evidence="4" id="KW-0812">Transmembrane</keyword>
<evidence type="ECO:0000259" key="5">
    <source>
        <dbReference type="Pfam" id="PF01370"/>
    </source>
</evidence>
<gene>
    <name evidence="6" type="primary">rfaD</name>
    <name evidence="6" type="ORF">FOF46_22485</name>
</gene>
<dbReference type="Pfam" id="PF01370">
    <property type="entry name" value="Epimerase"/>
    <property type="match status" value="1"/>
</dbReference>
<dbReference type="Gene3D" id="3.40.50.720">
    <property type="entry name" value="NAD(P)-binding Rossmann-like Domain"/>
    <property type="match status" value="1"/>
</dbReference>
<dbReference type="Proteomes" id="UP000318833">
    <property type="component" value="Unassembled WGS sequence"/>
</dbReference>
<feature type="transmembrane region" description="Helical" evidence="4">
    <location>
        <begin position="12"/>
        <end position="30"/>
    </location>
</feature>
<dbReference type="Gene3D" id="3.90.25.10">
    <property type="entry name" value="UDP-galactose 4-epimerase, domain 1"/>
    <property type="match status" value="1"/>
</dbReference>
<reference evidence="6 7" key="1">
    <citation type="submission" date="2019-07" db="EMBL/GenBank/DDBJ databases">
        <title>The draft genome sequence of Aquimarina algiphila M91.</title>
        <authorList>
            <person name="Meng X."/>
        </authorList>
    </citation>
    <scope>NUCLEOTIDE SEQUENCE [LARGE SCALE GENOMIC DNA]</scope>
    <source>
        <strain evidence="6 7">M91</strain>
    </source>
</reference>
<dbReference type="InterPro" id="IPR001509">
    <property type="entry name" value="Epimerase_deHydtase"/>
</dbReference>
<dbReference type="InterPro" id="IPR011912">
    <property type="entry name" value="Heptose_epim"/>
</dbReference>
<proteinExistence type="predicted"/>
<dbReference type="PANTHER" id="PTHR43103:SF3">
    <property type="entry name" value="ADP-L-GLYCERO-D-MANNO-HEPTOSE-6-EPIMERASE"/>
    <property type="match status" value="1"/>
</dbReference>
<dbReference type="GO" id="GO:0005975">
    <property type="term" value="P:carbohydrate metabolic process"/>
    <property type="evidence" value="ECO:0007669"/>
    <property type="project" value="InterPro"/>
</dbReference>
<dbReference type="GO" id="GO:0008712">
    <property type="term" value="F:ADP-glyceromanno-heptose 6-epimerase activity"/>
    <property type="evidence" value="ECO:0007669"/>
    <property type="project" value="UniProtKB-EC"/>
</dbReference>
<sequence length="335" mass="38631">MSLMEINFNNKTILITGGAGFIGSNIAFYLQKNYPDSKIIIFDVFRKGETFDNGNLKSFGHYKNLIGFKGDIICGDIKDEEDLNKLKFYKLDFIFHYAAISDTRVYDQEIIMKTNVNSFYNLLEVAKKNEAGMIYASSAATYGSSPSPQKIGDDSPENVYGFSKYAMDQIAYRYMKEYSNMHIVGLKFFNVYGEKEYFKNKTASMVIQLGHQIIAGKSPRLFIGSDKIMRDFVYVKDVILANILACFTKKNGIYNIGSGVHRSFYDIVNILQQELNTNLKIEYFENPYKGYQMHTRADISLSQEFLGYKPNYTLEQGIKEYIPYIKQTFNWDKKQ</sequence>
<organism evidence="6 7">
    <name type="scientific">Aquimarina algiphila</name>
    <dbReference type="NCBI Taxonomy" id="2047982"/>
    <lineage>
        <taxon>Bacteria</taxon>
        <taxon>Pseudomonadati</taxon>
        <taxon>Bacteroidota</taxon>
        <taxon>Flavobacteriia</taxon>
        <taxon>Flavobacteriales</taxon>
        <taxon>Flavobacteriaceae</taxon>
        <taxon>Aquimarina</taxon>
    </lineage>
</organism>
<dbReference type="InterPro" id="IPR036291">
    <property type="entry name" value="NAD(P)-bd_dom_sf"/>
</dbReference>
<dbReference type="OrthoDB" id="8967463at2"/>
<accession>A0A554VEM1</accession>
<evidence type="ECO:0000256" key="1">
    <source>
        <dbReference type="ARBA" id="ARBA00022857"/>
    </source>
</evidence>
<dbReference type="NCBIfam" id="TIGR02197">
    <property type="entry name" value="heptose_epim"/>
    <property type="match status" value="1"/>
</dbReference>
<keyword evidence="4" id="KW-0472">Membrane</keyword>
<dbReference type="SUPFAM" id="SSF51735">
    <property type="entry name" value="NAD(P)-binding Rossmann-fold domains"/>
    <property type="match status" value="1"/>
</dbReference>
<keyword evidence="7" id="KW-1185">Reference proteome</keyword>